<dbReference type="InterPro" id="IPR050388">
    <property type="entry name" value="ABC_Ni/Peptide_Import"/>
</dbReference>
<dbReference type="InterPro" id="IPR017871">
    <property type="entry name" value="ABC_transporter-like_CS"/>
</dbReference>
<dbReference type="Proteomes" id="UP000322454">
    <property type="component" value="Unassembled WGS sequence"/>
</dbReference>
<comment type="caution">
    <text evidence="9">The sequence shown here is derived from an EMBL/GenBank/DDBJ whole genome shotgun (WGS) entry which is preliminary data.</text>
</comment>
<dbReference type="GO" id="GO:0015833">
    <property type="term" value="P:peptide transport"/>
    <property type="evidence" value="ECO:0007669"/>
    <property type="project" value="InterPro"/>
</dbReference>
<dbReference type="Pfam" id="PF08352">
    <property type="entry name" value="oligo_HPY"/>
    <property type="match status" value="1"/>
</dbReference>
<keyword evidence="5" id="KW-0547">Nucleotide-binding</keyword>
<comment type="subcellular location">
    <subcellularLocation>
        <location evidence="1">Cell membrane</location>
        <topology evidence="1">Peripheral membrane protein</topology>
    </subcellularLocation>
</comment>
<evidence type="ECO:0000256" key="2">
    <source>
        <dbReference type="ARBA" id="ARBA00005417"/>
    </source>
</evidence>
<dbReference type="FunFam" id="3.40.50.300:FF:000016">
    <property type="entry name" value="Oligopeptide ABC transporter ATP-binding component"/>
    <property type="match status" value="1"/>
</dbReference>
<accession>A0A520XBP9</accession>
<sequence>MGLEINNLTVELCAGKDENECINVVDSIFLSVDEGEVVSIVGESGSGKSFLGLSILKLNPQGVSKIVSGEIKIKCKSQDSEKDILKLKPDELTDVRGKIISMIFQDPNTSLNPVMKIGEQITEAILVHKKMSKKEAKDIAVKYLNYMNIDGLARFNSYPYELSGGMRQRVMIAMAMVLNPCFLIADEPTTALDVTTSLQVLKLIKEIKEKSNVGIIFITHDLTVARSISDRTYVFYAGQIMESGNTENIINNPAHPYTISLIKSIPSLSPDYVPKQKLFNISGYLTKDDFKKGKCRFYSRCFKRDDECLNDIAFRNFMDSENGVKYGRGIRCIKFNAGGAK</sequence>
<feature type="domain" description="ABC transporter" evidence="8">
    <location>
        <begin position="3"/>
        <end position="262"/>
    </location>
</feature>
<dbReference type="AlphaFoldDB" id="A0A520XBP9"/>
<dbReference type="SUPFAM" id="SSF52540">
    <property type="entry name" value="P-loop containing nucleoside triphosphate hydrolases"/>
    <property type="match status" value="1"/>
</dbReference>
<keyword evidence="3" id="KW-0813">Transport</keyword>
<name>A0A520XBP9_9DELT</name>
<keyword evidence="4" id="KW-1003">Cell membrane</keyword>
<evidence type="ECO:0000256" key="3">
    <source>
        <dbReference type="ARBA" id="ARBA00022448"/>
    </source>
</evidence>
<dbReference type="SMART" id="SM00382">
    <property type="entry name" value="AAA"/>
    <property type="match status" value="1"/>
</dbReference>
<evidence type="ECO:0000256" key="4">
    <source>
        <dbReference type="ARBA" id="ARBA00022475"/>
    </source>
</evidence>
<dbReference type="InterPro" id="IPR003593">
    <property type="entry name" value="AAA+_ATPase"/>
</dbReference>
<dbReference type="PANTHER" id="PTHR43297">
    <property type="entry name" value="OLIGOPEPTIDE TRANSPORT ATP-BINDING PROTEIN APPD"/>
    <property type="match status" value="1"/>
</dbReference>
<dbReference type="Gene3D" id="3.40.50.300">
    <property type="entry name" value="P-loop containing nucleotide triphosphate hydrolases"/>
    <property type="match status" value="1"/>
</dbReference>
<keyword evidence="7" id="KW-0472">Membrane</keyword>
<comment type="similarity">
    <text evidence="2">Belongs to the ABC transporter superfamily.</text>
</comment>
<dbReference type="NCBIfam" id="TIGR01727">
    <property type="entry name" value="oligo_HPY"/>
    <property type="match status" value="1"/>
</dbReference>
<evidence type="ECO:0000313" key="9">
    <source>
        <dbReference type="EMBL" id="RZV38532.1"/>
    </source>
</evidence>
<evidence type="ECO:0000256" key="5">
    <source>
        <dbReference type="ARBA" id="ARBA00022741"/>
    </source>
</evidence>
<dbReference type="Pfam" id="PF00005">
    <property type="entry name" value="ABC_tran"/>
    <property type="match status" value="1"/>
</dbReference>
<dbReference type="GO" id="GO:0016887">
    <property type="term" value="F:ATP hydrolysis activity"/>
    <property type="evidence" value="ECO:0007669"/>
    <property type="project" value="InterPro"/>
</dbReference>
<dbReference type="InterPro" id="IPR013563">
    <property type="entry name" value="Oligopep_ABC_C"/>
</dbReference>
<gene>
    <name evidence="9" type="ORF">EVJ48_06815</name>
</gene>
<evidence type="ECO:0000313" key="10">
    <source>
        <dbReference type="Proteomes" id="UP000322454"/>
    </source>
</evidence>
<evidence type="ECO:0000256" key="6">
    <source>
        <dbReference type="ARBA" id="ARBA00022840"/>
    </source>
</evidence>
<organism evidence="9 10">
    <name type="scientific">Candidatus Acidulodesulfobacterium acidiphilum</name>
    <dbReference type="NCBI Taxonomy" id="2597224"/>
    <lineage>
        <taxon>Bacteria</taxon>
        <taxon>Deltaproteobacteria</taxon>
        <taxon>Candidatus Acidulodesulfobacterales</taxon>
        <taxon>Candidatus Acidulodesulfobacterium</taxon>
    </lineage>
</organism>
<keyword evidence="6 9" id="KW-0067">ATP-binding</keyword>
<protein>
    <submittedName>
        <fullName evidence="9">ABC transporter ATP-binding protein</fullName>
    </submittedName>
</protein>
<dbReference type="CDD" id="cd03257">
    <property type="entry name" value="ABC_NikE_OppD_transporters"/>
    <property type="match status" value="1"/>
</dbReference>
<evidence type="ECO:0000256" key="1">
    <source>
        <dbReference type="ARBA" id="ARBA00004202"/>
    </source>
</evidence>
<reference evidence="9 10" key="1">
    <citation type="submission" date="2019-01" db="EMBL/GenBank/DDBJ databases">
        <title>Insights into ecological role of a new deltaproteobacterial order Candidatus Sinidesulfobacterales (Sva0485) by metagenomics and metatranscriptomics.</title>
        <authorList>
            <person name="Tan S."/>
            <person name="Liu J."/>
            <person name="Fang Y."/>
            <person name="Hedlund B."/>
            <person name="Lian Z.-H."/>
            <person name="Huang L.-Y."/>
            <person name="Li J.-T."/>
            <person name="Huang L.-N."/>
            <person name="Li W.-J."/>
            <person name="Jiang H.-C."/>
            <person name="Dong H.-L."/>
            <person name="Shu W.-S."/>
        </authorList>
    </citation>
    <scope>NUCLEOTIDE SEQUENCE [LARGE SCALE GENOMIC DNA]</scope>
    <source>
        <strain evidence="9">AP4</strain>
    </source>
</reference>
<dbReference type="EMBL" id="SHMQ01000017">
    <property type="protein sequence ID" value="RZV38532.1"/>
    <property type="molecule type" value="Genomic_DNA"/>
</dbReference>
<dbReference type="PROSITE" id="PS00211">
    <property type="entry name" value="ABC_TRANSPORTER_1"/>
    <property type="match status" value="1"/>
</dbReference>
<dbReference type="GO" id="GO:0005886">
    <property type="term" value="C:plasma membrane"/>
    <property type="evidence" value="ECO:0007669"/>
    <property type="project" value="UniProtKB-SubCell"/>
</dbReference>
<proteinExistence type="inferred from homology"/>
<dbReference type="PROSITE" id="PS50893">
    <property type="entry name" value="ABC_TRANSPORTER_2"/>
    <property type="match status" value="1"/>
</dbReference>
<dbReference type="InterPro" id="IPR027417">
    <property type="entry name" value="P-loop_NTPase"/>
</dbReference>
<dbReference type="PANTHER" id="PTHR43297:SF2">
    <property type="entry name" value="DIPEPTIDE TRANSPORT ATP-BINDING PROTEIN DPPD"/>
    <property type="match status" value="1"/>
</dbReference>
<dbReference type="InterPro" id="IPR003439">
    <property type="entry name" value="ABC_transporter-like_ATP-bd"/>
</dbReference>
<evidence type="ECO:0000256" key="7">
    <source>
        <dbReference type="ARBA" id="ARBA00023136"/>
    </source>
</evidence>
<dbReference type="GO" id="GO:0005524">
    <property type="term" value="F:ATP binding"/>
    <property type="evidence" value="ECO:0007669"/>
    <property type="project" value="UniProtKB-KW"/>
</dbReference>
<evidence type="ECO:0000259" key="8">
    <source>
        <dbReference type="PROSITE" id="PS50893"/>
    </source>
</evidence>